<sequence length="76" mass="9110">MRAIGQIMSFITRNSIWRLWTSFCKTTLSDWPLKCRFTFLYRRKFDMVYLGAQKLFKFLQELESLGFKLHVADAAH</sequence>
<organism evidence="1 2">
    <name type="scientific">Steinernema carpocapsae</name>
    <name type="common">Entomopathogenic nematode</name>
    <dbReference type="NCBI Taxonomy" id="34508"/>
    <lineage>
        <taxon>Eukaryota</taxon>
        <taxon>Metazoa</taxon>
        <taxon>Ecdysozoa</taxon>
        <taxon>Nematoda</taxon>
        <taxon>Chromadorea</taxon>
        <taxon>Rhabditida</taxon>
        <taxon>Tylenchina</taxon>
        <taxon>Panagrolaimomorpha</taxon>
        <taxon>Strongyloidoidea</taxon>
        <taxon>Steinernematidae</taxon>
        <taxon>Steinernema</taxon>
    </lineage>
</organism>
<dbReference type="AlphaFoldDB" id="A0A4U5P165"/>
<accession>A0A4U5P165</accession>
<dbReference type="EMBL" id="AZBU02000003">
    <property type="protein sequence ID" value="TKR89706.1"/>
    <property type="molecule type" value="Genomic_DNA"/>
</dbReference>
<dbReference type="Proteomes" id="UP000298663">
    <property type="component" value="Unassembled WGS sequence"/>
</dbReference>
<reference evidence="1 2" key="1">
    <citation type="journal article" date="2015" name="Genome Biol.">
        <title>Comparative genomics of Steinernema reveals deeply conserved gene regulatory networks.</title>
        <authorList>
            <person name="Dillman A.R."/>
            <person name="Macchietto M."/>
            <person name="Porter C.F."/>
            <person name="Rogers A."/>
            <person name="Williams B."/>
            <person name="Antoshechkin I."/>
            <person name="Lee M.M."/>
            <person name="Goodwin Z."/>
            <person name="Lu X."/>
            <person name="Lewis E.E."/>
            <person name="Goodrich-Blair H."/>
            <person name="Stock S.P."/>
            <person name="Adams B.J."/>
            <person name="Sternberg P.W."/>
            <person name="Mortazavi A."/>
        </authorList>
    </citation>
    <scope>NUCLEOTIDE SEQUENCE [LARGE SCALE GENOMIC DNA]</scope>
    <source>
        <strain evidence="1 2">ALL</strain>
    </source>
</reference>
<keyword evidence="2" id="KW-1185">Reference proteome</keyword>
<proteinExistence type="predicted"/>
<reference evidence="1 2" key="2">
    <citation type="journal article" date="2019" name="G3 (Bethesda)">
        <title>Hybrid Assembly of the Genome of the Entomopathogenic Nematode Steinernema carpocapsae Identifies the X-Chromosome.</title>
        <authorList>
            <person name="Serra L."/>
            <person name="Macchietto M."/>
            <person name="Macias-Munoz A."/>
            <person name="McGill C.J."/>
            <person name="Rodriguez I.M."/>
            <person name="Rodriguez B."/>
            <person name="Murad R."/>
            <person name="Mortazavi A."/>
        </authorList>
    </citation>
    <scope>NUCLEOTIDE SEQUENCE [LARGE SCALE GENOMIC DNA]</scope>
    <source>
        <strain evidence="1 2">ALL</strain>
    </source>
</reference>
<evidence type="ECO:0000313" key="2">
    <source>
        <dbReference type="Proteomes" id="UP000298663"/>
    </source>
</evidence>
<evidence type="ECO:0000313" key="1">
    <source>
        <dbReference type="EMBL" id="TKR89706.1"/>
    </source>
</evidence>
<gene>
    <name evidence="1" type="ORF">L596_013770</name>
</gene>
<comment type="caution">
    <text evidence="1">The sequence shown here is derived from an EMBL/GenBank/DDBJ whole genome shotgun (WGS) entry which is preliminary data.</text>
</comment>
<name>A0A4U5P165_STECR</name>
<protein>
    <submittedName>
        <fullName evidence="1">Uncharacterized protein</fullName>
    </submittedName>
</protein>